<evidence type="ECO:0000256" key="1">
    <source>
        <dbReference type="ARBA" id="ARBA00004413"/>
    </source>
</evidence>
<dbReference type="NCBIfam" id="TIGR01188">
    <property type="entry name" value="drrA"/>
    <property type="match status" value="1"/>
</dbReference>
<dbReference type="InterPro" id="IPR005894">
    <property type="entry name" value="DrrA"/>
</dbReference>
<dbReference type="PROSITE" id="PS00211">
    <property type="entry name" value="ABC_TRANSPORTER_1"/>
    <property type="match status" value="1"/>
</dbReference>
<proteinExistence type="inferred from homology"/>
<keyword evidence="8" id="KW-0046">Antibiotic resistance</keyword>
<dbReference type="GO" id="GO:0005886">
    <property type="term" value="C:plasma membrane"/>
    <property type="evidence" value="ECO:0007669"/>
    <property type="project" value="UniProtKB-SubCell"/>
</dbReference>
<dbReference type="GO" id="GO:0016887">
    <property type="term" value="F:ATP hydrolysis activity"/>
    <property type="evidence" value="ECO:0007669"/>
    <property type="project" value="InterPro"/>
</dbReference>
<evidence type="ECO:0000313" key="12">
    <source>
        <dbReference type="Proteomes" id="UP000005143"/>
    </source>
</evidence>
<keyword evidence="12" id="KW-1185">Reference proteome</keyword>
<comment type="similarity">
    <text evidence="9">Belongs to the ABC transporter superfamily. Drug exporter-1 (DrugE1) (TC 3.A.1.105) family.</text>
</comment>
<evidence type="ECO:0000256" key="9">
    <source>
        <dbReference type="ARBA" id="ARBA00049985"/>
    </source>
</evidence>
<dbReference type="SMART" id="SM00382">
    <property type="entry name" value="AAA"/>
    <property type="match status" value="1"/>
</dbReference>
<dbReference type="InterPro" id="IPR003593">
    <property type="entry name" value="AAA+_ATPase"/>
</dbReference>
<feature type="domain" description="ABC transporter" evidence="10">
    <location>
        <begin position="11"/>
        <end position="241"/>
    </location>
</feature>
<evidence type="ECO:0000256" key="8">
    <source>
        <dbReference type="ARBA" id="ARBA00023251"/>
    </source>
</evidence>
<dbReference type="RefSeq" id="WP_007571012.1">
    <property type="nucleotide sequence ID" value="NZ_AGUD01000030.1"/>
</dbReference>
<evidence type="ECO:0000256" key="5">
    <source>
        <dbReference type="ARBA" id="ARBA00022840"/>
    </source>
</evidence>
<comment type="caution">
    <text evidence="11">The sequence shown here is derived from an EMBL/GenBank/DDBJ whole genome shotgun (WGS) entry which is preliminary data.</text>
</comment>
<dbReference type="Proteomes" id="UP000005143">
    <property type="component" value="Unassembled WGS sequence"/>
</dbReference>
<dbReference type="InterPro" id="IPR050763">
    <property type="entry name" value="ABC_transporter_ATP-binding"/>
</dbReference>
<dbReference type="InterPro" id="IPR003439">
    <property type="entry name" value="ABC_transporter-like_ATP-bd"/>
</dbReference>
<evidence type="ECO:0000256" key="3">
    <source>
        <dbReference type="ARBA" id="ARBA00022475"/>
    </source>
</evidence>
<name>H0E1R8_9ACTN</name>
<keyword evidence="3" id="KW-1003">Cell membrane</keyword>
<dbReference type="InterPro" id="IPR027417">
    <property type="entry name" value="P-loop_NTPase"/>
</dbReference>
<keyword evidence="6" id="KW-1278">Translocase</keyword>
<organism evidence="11 12">
    <name type="scientific">Patulibacter medicamentivorans</name>
    <dbReference type="NCBI Taxonomy" id="1097667"/>
    <lineage>
        <taxon>Bacteria</taxon>
        <taxon>Bacillati</taxon>
        <taxon>Actinomycetota</taxon>
        <taxon>Thermoleophilia</taxon>
        <taxon>Solirubrobacterales</taxon>
        <taxon>Patulibacteraceae</taxon>
        <taxon>Patulibacter</taxon>
    </lineage>
</organism>
<keyword evidence="7" id="KW-0472">Membrane</keyword>
<evidence type="ECO:0000259" key="10">
    <source>
        <dbReference type="PROSITE" id="PS50893"/>
    </source>
</evidence>
<dbReference type="GO" id="GO:0043215">
    <property type="term" value="P:daunorubicin transport"/>
    <property type="evidence" value="ECO:0007669"/>
    <property type="project" value="InterPro"/>
</dbReference>
<dbReference type="PANTHER" id="PTHR42711:SF19">
    <property type="entry name" value="DOXORUBICIN RESISTANCE ATP-BINDING PROTEIN DRRA"/>
    <property type="match status" value="1"/>
</dbReference>
<sequence>MTTTTPTPPAVSVARLAKAYGDHEVLRGVDLEVPAGTVYALLGPNGAGKTTMVRILSTLLPADAGDARVGGHDVRQDPDGVRSSIGVTGQFSAVDELLTGRENLRMMADLGHLDRDRATEVVDELLRRFDLVDAADRRAASYSGGMKRRLDLAMTLVHGPRLIFLDEPTAGLDPRSRRELWQIVRELVAGGVTVFLTTQYLDEADQLADRIGVLHGGRLVAEGTSAQLKRLVPGGQVELQVADAAALDRLAERIPQGVADAETLTLAVPSDGRPAAVRRLLEAVPEDAVTAIALRTPDLDDVFLALTRPTTGDAERAEVAA</sequence>
<dbReference type="Pfam" id="PF00005">
    <property type="entry name" value="ABC_tran"/>
    <property type="match status" value="1"/>
</dbReference>
<dbReference type="InterPro" id="IPR017871">
    <property type="entry name" value="ABC_transporter-like_CS"/>
</dbReference>
<dbReference type="AlphaFoldDB" id="H0E1R8"/>
<keyword evidence="4" id="KW-0547">Nucleotide-binding</keyword>
<dbReference type="PROSITE" id="PS50893">
    <property type="entry name" value="ABC_TRANSPORTER_2"/>
    <property type="match status" value="1"/>
</dbReference>
<dbReference type="GO" id="GO:0005524">
    <property type="term" value="F:ATP binding"/>
    <property type="evidence" value="ECO:0007669"/>
    <property type="project" value="UniProtKB-KW"/>
</dbReference>
<accession>H0E1R8</accession>
<gene>
    <name evidence="11" type="ORF">PAI11_07300</name>
</gene>
<evidence type="ECO:0000313" key="11">
    <source>
        <dbReference type="EMBL" id="EHN12369.1"/>
    </source>
</evidence>
<dbReference type="FunFam" id="3.40.50.300:FF:000589">
    <property type="entry name" value="ABC transporter, ATP-binding subunit"/>
    <property type="match status" value="1"/>
</dbReference>
<protein>
    <submittedName>
        <fullName evidence="11">Daunorubicin resistance ABC transporter ATP-binding subunit</fullName>
    </submittedName>
</protein>
<dbReference type="GO" id="GO:1900753">
    <property type="term" value="P:doxorubicin transport"/>
    <property type="evidence" value="ECO:0007669"/>
    <property type="project" value="InterPro"/>
</dbReference>
<dbReference type="EMBL" id="AGUD01000030">
    <property type="protein sequence ID" value="EHN12369.1"/>
    <property type="molecule type" value="Genomic_DNA"/>
</dbReference>
<evidence type="ECO:0000256" key="6">
    <source>
        <dbReference type="ARBA" id="ARBA00022967"/>
    </source>
</evidence>
<dbReference type="SUPFAM" id="SSF52540">
    <property type="entry name" value="P-loop containing nucleoside triphosphate hydrolases"/>
    <property type="match status" value="1"/>
</dbReference>
<evidence type="ECO:0000256" key="4">
    <source>
        <dbReference type="ARBA" id="ARBA00022741"/>
    </source>
</evidence>
<reference evidence="11 12" key="1">
    <citation type="journal article" date="2013" name="Biodegradation">
        <title>Quantitative proteomic analysis of ibuprofen-degrading Patulibacter sp. strain I11.</title>
        <authorList>
            <person name="Almeida B."/>
            <person name="Kjeldal H."/>
            <person name="Lolas I."/>
            <person name="Knudsen A.D."/>
            <person name="Carvalho G."/>
            <person name="Nielsen K.L."/>
            <person name="Barreto Crespo M.T."/>
            <person name="Stensballe A."/>
            <person name="Nielsen J.L."/>
        </authorList>
    </citation>
    <scope>NUCLEOTIDE SEQUENCE [LARGE SCALE GENOMIC DNA]</scope>
    <source>
        <strain evidence="11 12">I11</strain>
    </source>
</reference>
<keyword evidence="2" id="KW-0813">Transport</keyword>
<dbReference type="OrthoDB" id="9804819at2"/>
<dbReference type="PANTHER" id="PTHR42711">
    <property type="entry name" value="ABC TRANSPORTER ATP-BINDING PROTEIN"/>
    <property type="match status" value="1"/>
</dbReference>
<dbReference type="GO" id="GO:0046677">
    <property type="term" value="P:response to antibiotic"/>
    <property type="evidence" value="ECO:0007669"/>
    <property type="project" value="UniProtKB-KW"/>
</dbReference>
<dbReference type="Gene3D" id="3.40.50.300">
    <property type="entry name" value="P-loop containing nucleotide triphosphate hydrolases"/>
    <property type="match status" value="1"/>
</dbReference>
<comment type="subcellular location">
    <subcellularLocation>
        <location evidence="1">Cell membrane</location>
        <topology evidence="1">Peripheral membrane protein</topology>
        <orientation evidence="1">Cytoplasmic side</orientation>
    </subcellularLocation>
</comment>
<evidence type="ECO:0000256" key="2">
    <source>
        <dbReference type="ARBA" id="ARBA00022448"/>
    </source>
</evidence>
<dbReference type="PATRIC" id="fig|1097667.3.peg.727"/>
<evidence type="ECO:0000256" key="7">
    <source>
        <dbReference type="ARBA" id="ARBA00023136"/>
    </source>
</evidence>
<keyword evidence="5 11" id="KW-0067">ATP-binding</keyword>